<feature type="transmembrane region" description="Helical" evidence="1">
    <location>
        <begin position="586"/>
        <end position="603"/>
    </location>
</feature>
<evidence type="ECO:0008006" key="4">
    <source>
        <dbReference type="Google" id="ProtNLM"/>
    </source>
</evidence>
<sequence length="608" mass="70361">MNTQSLPSQKISKKYNKSTIKTFYSLLKGNKYPEISDKEFATEVRIDTTNYHCEGVVFRDCIFQEGVLFKSVDLKRGIRFINCSFNAWILFDESRADKIDDKFNPDNSSILFEECTEIKNIKIINCEFERSFKLSNSTVNNYFVIEKAKIDSLDFVESKLFEVDITYLNTRLGLKISNSTILGKGRYFGCTGDGFSFIDSTFFKDQYLWANTVKHITTNYGVFEDELKIKACPASENYFIYGTTFKKGVLIETDDSGNKIKADIEHINLKDCDFQAGFAFKTAKDILGKNISPNKLTLDCSSLSKGNISIENANIFELTVKGTNSSSNISFNNCSSFSVNIDRFTNLGQLSFTDFRSLKKSGSKFSIDKTILGKTILLNVSFRQFETVIIKHSQLTDIIFSDVEWFNIEQLNPYEKYTEYLIVEDKNQKLKKQIDRKKWSRIKSNREVFRQLKYASEKQGNFIQALFFKSNEMKSLKEELKCYEFGNRVGDKIMMWFNKSNEYGVNWLKPMGLLLLINILFFVGITLMQTGEFIFLPAKSFNDLDKSYDLLCENNGAFWALLNPIRRLSDIFGNKDFDGMTTFLDYFHRILISYLIFQIVSAFRKYLK</sequence>
<dbReference type="RefSeq" id="WP_252585549.1">
    <property type="nucleotide sequence ID" value="NZ_JAMWYS010000003.1"/>
</dbReference>
<dbReference type="Proteomes" id="UP001155182">
    <property type="component" value="Unassembled WGS sequence"/>
</dbReference>
<gene>
    <name evidence="2" type="ORF">NF867_00580</name>
</gene>
<accession>A0A9X2JC34</accession>
<keyword evidence="1" id="KW-0812">Transmembrane</keyword>
<name>A0A9X2JC34_9SPHI</name>
<evidence type="ECO:0000313" key="2">
    <source>
        <dbReference type="EMBL" id="MCO4291355.1"/>
    </source>
</evidence>
<dbReference type="EMBL" id="JAMWYS010000003">
    <property type="protein sequence ID" value="MCO4291355.1"/>
    <property type="molecule type" value="Genomic_DNA"/>
</dbReference>
<dbReference type="AlphaFoldDB" id="A0A9X2JC34"/>
<keyword evidence="1" id="KW-1133">Transmembrane helix</keyword>
<comment type="caution">
    <text evidence="2">The sequence shown here is derived from an EMBL/GenBank/DDBJ whole genome shotgun (WGS) entry which is preliminary data.</text>
</comment>
<reference evidence="2" key="1">
    <citation type="submission" date="2022-06" db="EMBL/GenBank/DDBJ databases">
        <title>Solitalea sp. MAHUQ-68 isolated from rhizospheric soil.</title>
        <authorList>
            <person name="Huq M.A."/>
        </authorList>
    </citation>
    <scope>NUCLEOTIDE SEQUENCE</scope>
    <source>
        <strain evidence="2">MAHUQ-68</strain>
    </source>
</reference>
<keyword evidence="3" id="KW-1185">Reference proteome</keyword>
<keyword evidence="1" id="KW-0472">Membrane</keyword>
<evidence type="ECO:0000256" key="1">
    <source>
        <dbReference type="SAM" id="Phobius"/>
    </source>
</evidence>
<organism evidence="2 3">
    <name type="scientific">Solitalea agri</name>
    <dbReference type="NCBI Taxonomy" id="2953739"/>
    <lineage>
        <taxon>Bacteria</taxon>
        <taxon>Pseudomonadati</taxon>
        <taxon>Bacteroidota</taxon>
        <taxon>Sphingobacteriia</taxon>
        <taxon>Sphingobacteriales</taxon>
        <taxon>Sphingobacteriaceae</taxon>
        <taxon>Solitalea</taxon>
    </lineage>
</organism>
<feature type="transmembrane region" description="Helical" evidence="1">
    <location>
        <begin position="513"/>
        <end position="536"/>
    </location>
</feature>
<proteinExistence type="predicted"/>
<protein>
    <recommendedName>
        <fullName evidence="4">Pentapeptide repeat-containing protein</fullName>
    </recommendedName>
</protein>
<evidence type="ECO:0000313" key="3">
    <source>
        <dbReference type="Proteomes" id="UP001155182"/>
    </source>
</evidence>